<evidence type="ECO:0000313" key="2">
    <source>
        <dbReference type="EMBL" id="GFH86379.1"/>
    </source>
</evidence>
<keyword evidence="1" id="KW-0812">Transmembrane</keyword>
<keyword evidence="1" id="KW-1133">Transmembrane helix</keyword>
<protein>
    <recommendedName>
        <fullName evidence="4">EpsG family protein</fullName>
    </recommendedName>
</protein>
<gene>
    <name evidence="2" type="ORF">IMSAGC001_01787</name>
</gene>
<feature type="transmembrane region" description="Helical" evidence="1">
    <location>
        <begin position="261"/>
        <end position="282"/>
    </location>
</feature>
<feature type="transmembrane region" description="Helical" evidence="1">
    <location>
        <begin position="96"/>
        <end position="124"/>
    </location>
</feature>
<name>A0A7J0A316_9BACE</name>
<dbReference type="Pfam" id="PF14897">
    <property type="entry name" value="EpsG"/>
    <property type="match status" value="1"/>
</dbReference>
<feature type="transmembrane region" description="Helical" evidence="1">
    <location>
        <begin position="179"/>
        <end position="208"/>
    </location>
</feature>
<dbReference type="EMBL" id="BLLS01000039">
    <property type="protein sequence ID" value="GFH86379.1"/>
    <property type="molecule type" value="Genomic_DNA"/>
</dbReference>
<feature type="transmembrane region" description="Helical" evidence="1">
    <location>
        <begin position="215"/>
        <end position="241"/>
    </location>
</feature>
<comment type="caution">
    <text evidence="2">The sequence shown here is derived from an EMBL/GenBank/DDBJ whole genome shotgun (WGS) entry which is preliminary data.</text>
</comment>
<evidence type="ECO:0000313" key="3">
    <source>
        <dbReference type="Proteomes" id="UP000491181"/>
    </source>
</evidence>
<sequence>MFPAQYYYPVFIHIVLIGSLFQYVQCTKMRMPVLLYSRKSNAGITFFSILFIFIVGLRPISSRYFGDTVNYAYTFYGYQYGTDLYDPDASEWMFNWLMVTCASVMDVQGFFVIVEVGYVGLMLLACKRLMPNNTSLAMLFCFGAFSFFTYGTNGIRNGLACSLMLLAFSFIQGTKKDKIIVVLLCFMAFNIHRSTALPIFCMVVSLFYRNTKMVFLFWIGSIFISAVAGGFVESFFTGLGFDDRMDNYLNSTEYDDQFSSTGFRWDFLLYSAMPIWLGWYVVIKKKIFNNQYLLLLHTYILANAFWVMLIRASFSNRFAYLSWFMYPLVLAYPLLVLPIWKDQGKKVGMILMTHILFTYLMWIKG</sequence>
<dbReference type="AlphaFoldDB" id="A0A7J0A316"/>
<reference evidence="2 3" key="1">
    <citation type="journal article" date="2020" name="Microbiome">
        <title>Single-cell genomics of uncultured bacteria reveals dietary fiber responders in the mouse gut microbiota.</title>
        <authorList>
            <person name="Chijiiwa R."/>
            <person name="Hosokawa M."/>
            <person name="Kogawa M."/>
            <person name="Nishikawa Y."/>
            <person name="Ide K."/>
            <person name="Sakanashi C."/>
            <person name="Takahashi K."/>
            <person name="Takeyama H."/>
        </authorList>
    </citation>
    <scope>NUCLEOTIDE SEQUENCE [LARGE SCALE GENOMIC DNA]</scope>
    <source>
        <strain evidence="2">IMSAGC_001</strain>
    </source>
</reference>
<dbReference type="Proteomes" id="UP000491181">
    <property type="component" value="Unassembled WGS sequence"/>
</dbReference>
<feature type="transmembrane region" description="Helical" evidence="1">
    <location>
        <begin position="347"/>
        <end position="363"/>
    </location>
</feature>
<evidence type="ECO:0008006" key="4">
    <source>
        <dbReference type="Google" id="ProtNLM"/>
    </source>
</evidence>
<proteinExistence type="predicted"/>
<feature type="transmembrane region" description="Helical" evidence="1">
    <location>
        <begin position="320"/>
        <end position="340"/>
    </location>
</feature>
<evidence type="ECO:0000256" key="1">
    <source>
        <dbReference type="SAM" id="Phobius"/>
    </source>
</evidence>
<feature type="transmembrane region" description="Helical" evidence="1">
    <location>
        <begin position="6"/>
        <end position="24"/>
    </location>
</feature>
<feature type="transmembrane region" description="Helical" evidence="1">
    <location>
        <begin position="294"/>
        <end position="314"/>
    </location>
</feature>
<accession>A0A7J0A316</accession>
<feature type="transmembrane region" description="Helical" evidence="1">
    <location>
        <begin position="136"/>
        <end position="159"/>
    </location>
</feature>
<dbReference type="InterPro" id="IPR049458">
    <property type="entry name" value="EpsG-like"/>
</dbReference>
<keyword evidence="1" id="KW-0472">Membrane</keyword>
<organism evidence="2 3">
    <name type="scientific">Bacteroides acidifaciens</name>
    <dbReference type="NCBI Taxonomy" id="85831"/>
    <lineage>
        <taxon>Bacteria</taxon>
        <taxon>Pseudomonadati</taxon>
        <taxon>Bacteroidota</taxon>
        <taxon>Bacteroidia</taxon>
        <taxon>Bacteroidales</taxon>
        <taxon>Bacteroidaceae</taxon>
        <taxon>Bacteroides</taxon>
    </lineage>
</organism>
<feature type="transmembrane region" description="Helical" evidence="1">
    <location>
        <begin position="44"/>
        <end position="61"/>
    </location>
</feature>